<dbReference type="GeneID" id="90038022"/>
<gene>
    <name evidence="3" type="ORF">BZA70DRAFT_277837</name>
</gene>
<feature type="compositionally biased region" description="Basic and acidic residues" evidence="2">
    <location>
        <begin position="18"/>
        <end position="30"/>
    </location>
</feature>
<feature type="region of interest" description="Disordered" evidence="2">
    <location>
        <begin position="1"/>
        <end position="158"/>
    </location>
</feature>
<comment type="similarity">
    <text evidence="1">Belongs to the RRP15 family.</text>
</comment>
<protein>
    <submittedName>
        <fullName evidence="3">Rrp15p-domain-containing protein</fullName>
    </submittedName>
</protein>
<evidence type="ECO:0000313" key="3">
    <source>
        <dbReference type="EMBL" id="KAK7205318.1"/>
    </source>
</evidence>
<reference evidence="3 4" key="1">
    <citation type="submission" date="2024-03" db="EMBL/GenBank/DDBJ databases">
        <title>Genome-scale model development and genomic sequencing of the oleaginous clade Lipomyces.</title>
        <authorList>
            <consortium name="Lawrence Berkeley National Laboratory"/>
            <person name="Czajka J.J."/>
            <person name="Han Y."/>
            <person name="Kim J."/>
            <person name="Mondo S.J."/>
            <person name="Hofstad B.A."/>
            <person name="Robles A."/>
            <person name="Haridas S."/>
            <person name="Riley R."/>
            <person name="LaButti K."/>
            <person name="Pangilinan J."/>
            <person name="Andreopoulos W."/>
            <person name="Lipzen A."/>
            <person name="Yan J."/>
            <person name="Wang M."/>
            <person name="Ng V."/>
            <person name="Grigoriev I.V."/>
            <person name="Spatafora J.W."/>
            <person name="Magnuson J.K."/>
            <person name="Baker S.E."/>
            <person name="Pomraning K.R."/>
        </authorList>
    </citation>
    <scope>NUCLEOTIDE SEQUENCE [LARGE SCALE GENOMIC DNA]</scope>
    <source>
        <strain evidence="3 4">Phaff 52-87</strain>
    </source>
</reference>
<evidence type="ECO:0000256" key="1">
    <source>
        <dbReference type="ARBA" id="ARBA00007462"/>
    </source>
</evidence>
<dbReference type="InterPro" id="IPR012459">
    <property type="entry name" value="Rrp15"/>
</dbReference>
<feature type="compositionally biased region" description="Acidic residues" evidence="2">
    <location>
        <begin position="57"/>
        <end position="92"/>
    </location>
</feature>
<dbReference type="Proteomes" id="UP001498771">
    <property type="component" value="Unassembled WGS sequence"/>
</dbReference>
<dbReference type="PANTHER" id="PTHR13245:SF14">
    <property type="entry name" value="RRP15-LIKE PROTEIN"/>
    <property type="match status" value="1"/>
</dbReference>
<proteinExistence type="inferred from homology"/>
<feature type="compositionally biased region" description="Basic residues" evidence="2">
    <location>
        <begin position="37"/>
        <end position="53"/>
    </location>
</feature>
<organism evidence="3 4">
    <name type="scientific">Myxozyma melibiosi</name>
    <dbReference type="NCBI Taxonomy" id="54550"/>
    <lineage>
        <taxon>Eukaryota</taxon>
        <taxon>Fungi</taxon>
        <taxon>Dikarya</taxon>
        <taxon>Ascomycota</taxon>
        <taxon>Saccharomycotina</taxon>
        <taxon>Lipomycetes</taxon>
        <taxon>Lipomycetales</taxon>
        <taxon>Lipomycetaceae</taxon>
        <taxon>Myxozyma</taxon>
    </lineage>
</organism>
<sequence>MAGTKLKNGDSRKRKMTEKKGGVREEEKPKGSVRLAALKRKSTKSAVKNKKRKVVSESEESEAEMPEVDSEQDSNDEFEVDDVSSDGAEISESELKSTANDADESEDDDGADNEDEGDENSDADSESGDDDSDGDEEIEHINAAAHEKQPKKKKNLDPAAFSTAMTAILGSHLKAHDRSDPVLVRSKKAAKEIEDAKLEAKAKRALRMEKKGLLDKERVKDVISGLREGEATDPDAVQKNTEREKKLKKTAKRGVVKLFNTVIEAQKKAIANLAVQA</sequence>
<dbReference type="Pfam" id="PF07890">
    <property type="entry name" value="Rrp15p"/>
    <property type="match status" value="1"/>
</dbReference>
<evidence type="ECO:0000256" key="2">
    <source>
        <dbReference type="SAM" id="MobiDB-lite"/>
    </source>
</evidence>
<dbReference type="PANTHER" id="PTHR13245">
    <property type="entry name" value="RRP15-LIKE PROTEIN"/>
    <property type="match status" value="1"/>
</dbReference>
<dbReference type="EMBL" id="JBBJBU010000005">
    <property type="protein sequence ID" value="KAK7205318.1"/>
    <property type="molecule type" value="Genomic_DNA"/>
</dbReference>
<name>A0ABR1F866_9ASCO</name>
<keyword evidence="4" id="KW-1185">Reference proteome</keyword>
<accession>A0ABR1F866</accession>
<evidence type="ECO:0000313" key="4">
    <source>
        <dbReference type="Proteomes" id="UP001498771"/>
    </source>
</evidence>
<comment type="caution">
    <text evidence="3">The sequence shown here is derived from an EMBL/GenBank/DDBJ whole genome shotgun (WGS) entry which is preliminary data.</text>
</comment>
<dbReference type="RefSeq" id="XP_064768351.1">
    <property type="nucleotide sequence ID" value="XM_064912510.1"/>
</dbReference>
<feature type="region of interest" description="Disordered" evidence="2">
    <location>
        <begin position="225"/>
        <end position="245"/>
    </location>
</feature>
<feature type="compositionally biased region" description="Acidic residues" evidence="2">
    <location>
        <begin position="101"/>
        <end position="138"/>
    </location>
</feature>